<gene>
    <name evidence="6" type="primary">purN</name>
    <name evidence="8" type="ordered locus">Deima_2048</name>
</gene>
<evidence type="ECO:0000313" key="8">
    <source>
        <dbReference type="EMBL" id="ADV67691.1"/>
    </source>
</evidence>
<dbReference type="RefSeq" id="WP_013557196.1">
    <property type="nucleotide sequence ID" value="NC_014958.1"/>
</dbReference>
<feature type="active site" description="Proton donor" evidence="6">
    <location>
        <position position="102"/>
    </location>
</feature>
<evidence type="ECO:0000313" key="9">
    <source>
        <dbReference type="Proteomes" id="UP000008635"/>
    </source>
</evidence>
<comment type="pathway">
    <text evidence="1 6">Purine metabolism; IMP biosynthesis via de novo pathway; N(2)-formyl-N(1)-(5-phospho-D-ribosyl)glycinamide from N(1)-(5-phospho-D-ribosyl)glycinamide (10-formyl THF route): step 1/1.</text>
</comment>
<comment type="similarity">
    <text evidence="4 6">Belongs to the GART family.</text>
</comment>
<dbReference type="GO" id="GO:0006189">
    <property type="term" value="P:'de novo' IMP biosynthetic process"/>
    <property type="evidence" value="ECO:0007669"/>
    <property type="project" value="UniProtKB-UniRule"/>
</dbReference>
<dbReference type="InterPro" id="IPR004607">
    <property type="entry name" value="GART"/>
</dbReference>
<reference evidence="9" key="2">
    <citation type="submission" date="2011-01" db="EMBL/GenBank/DDBJ databases">
        <title>The complete genome of Deinococcus maricopensis DSM 21211.</title>
        <authorList>
            <consortium name="US DOE Joint Genome Institute (JGI-PGF)"/>
            <person name="Lucas S."/>
            <person name="Copeland A."/>
            <person name="Lapidus A."/>
            <person name="Goodwin L."/>
            <person name="Pitluck S."/>
            <person name="Kyrpides N."/>
            <person name="Mavromatis K."/>
            <person name="Pagani I."/>
            <person name="Ivanova N."/>
            <person name="Ovchinnikova G."/>
            <person name="Zeytun A."/>
            <person name="Detter J.C."/>
            <person name="Han C."/>
            <person name="Land M."/>
            <person name="Hauser L."/>
            <person name="Markowitz V."/>
            <person name="Cheng J.-F."/>
            <person name="Hugenholtz P."/>
            <person name="Woyke T."/>
            <person name="Wu D."/>
            <person name="Pukall R."/>
            <person name="Gehrich-Schroeter G."/>
            <person name="Brambilla E."/>
            <person name="Klenk H.-P."/>
            <person name="Eisen J.A."/>
        </authorList>
    </citation>
    <scope>NUCLEOTIDE SEQUENCE [LARGE SCALE GENOMIC DNA]</scope>
    <source>
        <strain evidence="9">DSM 21211 / LMG 22137 / NRRL B-23946 / LB-34</strain>
    </source>
</reference>
<dbReference type="HAMAP" id="MF_01930">
    <property type="entry name" value="PurN"/>
    <property type="match status" value="1"/>
</dbReference>
<dbReference type="Proteomes" id="UP000008635">
    <property type="component" value="Chromosome"/>
</dbReference>
<dbReference type="UniPathway" id="UPA00074">
    <property type="reaction ID" value="UER00126"/>
</dbReference>
<dbReference type="HOGENOM" id="CLU_081517_0_0_0"/>
<evidence type="ECO:0000256" key="6">
    <source>
        <dbReference type="HAMAP-Rule" id="MF_01930"/>
    </source>
</evidence>
<dbReference type="InterPro" id="IPR002376">
    <property type="entry name" value="Formyl_transf_N"/>
</dbReference>
<dbReference type="AlphaFoldDB" id="E8U9F2"/>
<dbReference type="EMBL" id="CP002454">
    <property type="protein sequence ID" value="ADV67691.1"/>
    <property type="molecule type" value="Genomic_DNA"/>
</dbReference>
<dbReference type="GO" id="GO:0005737">
    <property type="term" value="C:cytoplasm"/>
    <property type="evidence" value="ECO:0007669"/>
    <property type="project" value="TreeGrafter"/>
</dbReference>
<comment type="function">
    <text evidence="6">Catalyzes the transfer of a formyl group from 10-formyltetrahydrofolate to 5-phospho-ribosyl-glycinamide (GAR), producing 5-phospho-ribosyl-N-formylglycinamide (FGAR) and tetrahydrofolate.</text>
</comment>
<evidence type="ECO:0000259" key="7">
    <source>
        <dbReference type="Pfam" id="PF00551"/>
    </source>
</evidence>
<dbReference type="Gene3D" id="3.40.50.170">
    <property type="entry name" value="Formyl transferase, N-terminal domain"/>
    <property type="match status" value="1"/>
</dbReference>
<evidence type="ECO:0000256" key="5">
    <source>
        <dbReference type="ARBA" id="ARBA00047664"/>
    </source>
</evidence>
<dbReference type="STRING" id="709986.Deima_2048"/>
<evidence type="ECO:0000256" key="2">
    <source>
        <dbReference type="ARBA" id="ARBA00022679"/>
    </source>
</evidence>
<organism evidence="8 9">
    <name type="scientific">Deinococcus maricopensis (strain DSM 21211 / LMG 22137 / NRRL B-23946 / LB-34)</name>
    <dbReference type="NCBI Taxonomy" id="709986"/>
    <lineage>
        <taxon>Bacteria</taxon>
        <taxon>Thermotogati</taxon>
        <taxon>Deinococcota</taxon>
        <taxon>Deinococci</taxon>
        <taxon>Deinococcales</taxon>
        <taxon>Deinococcaceae</taxon>
        <taxon>Deinococcus</taxon>
    </lineage>
</organism>
<dbReference type="PANTHER" id="PTHR43369:SF2">
    <property type="entry name" value="PHOSPHORIBOSYLGLYCINAMIDE FORMYLTRANSFERASE"/>
    <property type="match status" value="1"/>
</dbReference>
<name>E8U9F2_DEIML</name>
<comment type="catalytic activity">
    <reaction evidence="5 6">
        <text>N(1)-(5-phospho-beta-D-ribosyl)glycinamide + (6R)-10-formyltetrahydrofolate = N(2)-formyl-N(1)-(5-phospho-beta-D-ribosyl)glycinamide + (6S)-5,6,7,8-tetrahydrofolate + H(+)</text>
        <dbReference type="Rhea" id="RHEA:15053"/>
        <dbReference type="ChEBI" id="CHEBI:15378"/>
        <dbReference type="ChEBI" id="CHEBI:57453"/>
        <dbReference type="ChEBI" id="CHEBI:143788"/>
        <dbReference type="ChEBI" id="CHEBI:147286"/>
        <dbReference type="ChEBI" id="CHEBI:195366"/>
        <dbReference type="EC" id="2.1.2.2"/>
    </reaction>
</comment>
<dbReference type="eggNOG" id="COG0299">
    <property type="taxonomic scope" value="Bacteria"/>
</dbReference>
<reference evidence="8 9" key="1">
    <citation type="journal article" date="2011" name="Stand. Genomic Sci.">
        <title>Complete genome sequence of Deinococcus maricopensis type strain (LB-34).</title>
        <authorList>
            <person name="Pukall R."/>
            <person name="Zeytun A."/>
            <person name="Lucas S."/>
            <person name="Lapidus A."/>
            <person name="Hammon N."/>
            <person name="Deshpande S."/>
            <person name="Nolan M."/>
            <person name="Cheng J.F."/>
            <person name="Pitluck S."/>
            <person name="Liolios K."/>
            <person name="Pagani I."/>
            <person name="Mikhailova N."/>
            <person name="Ivanova N."/>
            <person name="Mavromatis K."/>
            <person name="Pati A."/>
            <person name="Tapia R."/>
            <person name="Han C."/>
            <person name="Goodwin L."/>
            <person name="Chen A."/>
            <person name="Palaniappan K."/>
            <person name="Land M."/>
            <person name="Hauser L."/>
            <person name="Chang Y.J."/>
            <person name="Jeffries C.D."/>
            <person name="Brambilla E.M."/>
            <person name="Rohde M."/>
            <person name="Goker M."/>
            <person name="Detter J.C."/>
            <person name="Woyke T."/>
            <person name="Bristow J."/>
            <person name="Eisen J.A."/>
            <person name="Markowitz V."/>
            <person name="Hugenholtz P."/>
            <person name="Kyrpides N.C."/>
            <person name="Klenk H.P."/>
        </authorList>
    </citation>
    <scope>NUCLEOTIDE SEQUENCE [LARGE SCALE GENOMIC DNA]</scope>
    <source>
        <strain evidence="9">DSM 21211 / LMG 22137 / NRRL B-23946 / LB-34</strain>
    </source>
</reference>
<dbReference type="PANTHER" id="PTHR43369">
    <property type="entry name" value="PHOSPHORIBOSYLGLYCINAMIDE FORMYLTRANSFERASE"/>
    <property type="match status" value="1"/>
</dbReference>
<feature type="binding site" evidence="6">
    <location>
        <position position="100"/>
    </location>
    <ligand>
        <name>(6R)-10-formyltetrahydrofolate</name>
        <dbReference type="ChEBI" id="CHEBI:195366"/>
    </ligand>
</feature>
<feature type="binding site" evidence="6">
    <location>
        <begin position="83"/>
        <end position="86"/>
    </location>
    <ligand>
        <name>(6R)-10-formyltetrahydrofolate</name>
        <dbReference type="ChEBI" id="CHEBI:195366"/>
    </ligand>
</feature>
<dbReference type="OrthoDB" id="9806170at2"/>
<dbReference type="InterPro" id="IPR036477">
    <property type="entry name" value="Formyl_transf_N_sf"/>
</dbReference>
<dbReference type="GO" id="GO:0004644">
    <property type="term" value="F:phosphoribosylglycinamide formyltransferase activity"/>
    <property type="evidence" value="ECO:0007669"/>
    <property type="project" value="UniProtKB-UniRule"/>
</dbReference>
<feature type="binding site" evidence="6">
    <location>
        <position position="58"/>
    </location>
    <ligand>
        <name>(6R)-10-formyltetrahydrofolate</name>
        <dbReference type="ChEBI" id="CHEBI:195366"/>
    </ligand>
</feature>
<keyword evidence="2 6" id="KW-0808">Transferase</keyword>
<dbReference type="SUPFAM" id="SSF53328">
    <property type="entry name" value="Formyltransferase"/>
    <property type="match status" value="1"/>
</dbReference>
<dbReference type="NCBIfam" id="TIGR00639">
    <property type="entry name" value="PurN"/>
    <property type="match status" value="1"/>
</dbReference>
<keyword evidence="9" id="KW-1185">Reference proteome</keyword>
<feature type="site" description="Raises pKa of active site His" evidence="6">
    <location>
        <position position="138"/>
    </location>
</feature>
<evidence type="ECO:0000256" key="1">
    <source>
        <dbReference type="ARBA" id="ARBA00005054"/>
    </source>
</evidence>
<sequence length="297" mass="31845">MTLAVLASGRGSNLAALLDAFPGDVRLVISDKPDAAALDRAREAGITAAHVPFPKGGRATFEAQVQALLDTHGVTLVLLAGFMRLLSADFTGRWRGRILNIHPSLLPAFPGLHAQQQALDAGAAWSGCTVHFVDAGMDTGDIILQKRVPVLRSDTADTLAARILTAEHEAYPQAVRLVRAGLAFPRPTPDDLRAEFGDQAPPHASVRQVRAARLLQQWGRPEAVPAVLAGAPHPVAALALATDDLRLAWTTDAPLNERHATWADRAPLRARAQALHLAEEFDAAVHVTAHEWERTTL</sequence>
<dbReference type="KEGG" id="dmr:Deima_2048"/>
<dbReference type="InterPro" id="IPR001555">
    <property type="entry name" value="GART_AS"/>
</dbReference>
<proteinExistence type="inferred from homology"/>
<dbReference type="Pfam" id="PF00551">
    <property type="entry name" value="Formyl_trans_N"/>
    <property type="match status" value="1"/>
</dbReference>
<evidence type="ECO:0000256" key="3">
    <source>
        <dbReference type="ARBA" id="ARBA00022755"/>
    </source>
</evidence>
<evidence type="ECO:0000256" key="4">
    <source>
        <dbReference type="ARBA" id="ARBA00038440"/>
    </source>
</evidence>
<dbReference type="PROSITE" id="PS00373">
    <property type="entry name" value="GART"/>
    <property type="match status" value="1"/>
</dbReference>
<protein>
    <recommendedName>
        <fullName evidence="6">Phosphoribosylglycinamide formyltransferase</fullName>
        <ecNumber evidence="6">2.1.2.2</ecNumber>
    </recommendedName>
    <alternativeName>
        <fullName evidence="6">5'-phosphoribosylglycinamide transformylase</fullName>
    </alternativeName>
    <alternativeName>
        <fullName evidence="6">GAR transformylase</fullName>
        <shortName evidence="6">GART</shortName>
    </alternativeName>
</protein>
<dbReference type="CDD" id="cd08645">
    <property type="entry name" value="FMT_core_GART"/>
    <property type="match status" value="1"/>
</dbReference>
<feature type="domain" description="Formyl transferase N-terminal" evidence="7">
    <location>
        <begin position="2"/>
        <end position="175"/>
    </location>
</feature>
<feature type="binding site" evidence="6">
    <location>
        <begin position="11"/>
        <end position="13"/>
    </location>
    <ligand>
        <name>N(1)-(5-phospho-beta-D-ribosyl)glycinamide</name>
        <dbReference type="ChEBI" id="CHEBI:143788"/>
    </ligand>
</feature>
<dbReference type="EC" id="2.1.2.2" evidence="6"/>
<accession>E8U9F2</accession>
<keyword evidence="3 6" id="KW-0658">Purine biosynthesis</keyword>